<dbReference type="Pfam" id="PF18758">
    <property type="entry name" value="KDZ"/>
    <property type="match status" value="1"/>
</dbReference>
<dbReference type="InterPro" id="IPR040521">
    <property type="entry name" value="KDZ"/>
</dbReference>
<comment type="caution">
    <text evidence="1">The sequence shown here is derived from an EMBL/GenBank/DDBJ whole genome shotgun (WGS) entry which is preliminary data.</text>
</comment>
<sequence length="227" mass="26027">MKERPKEWQFPREHNVQFKVPKFHLQAHTEKCFAPYAFEYAKGVSEVDGKAPERTWAEHNEASSSLSMMSAGAQFDTSDDICNSWNWKKTIALDDTLLKKLIRGISNLVVYTRAFLAFMDALKEQHSRELVDWERMVHEWEQAMARGDSGKECPYDLPSSIITLAKVKKVLTDEEHEREKKGENAEGTSTSAMLSEALDIEENQRIVAAMASQLKQSIYQETDTLKH</sequence>
<name>V2XTE2_MONRO</name>
<keyword evidence="2" id="KW-1185">Reference proteome</keyword>
<dbReference type="AlphaFoldDB" id="V2XTE2"/>
<dbReference type="OrthoDB" id="3257768at2759"/>
<evidence type="ECO:0000313" key="1">
    <source>
        <dbReference type="EMBL" id="ESK82674.1"/>
    </source>
</evidence>
<dbReference type="EMBL" id="AWSO01001833">
    <property type="protein sequence ID" value="ESK82674.1"/>
    <property type="molecule type" value="Genomic_DNA"/>
</dbReference>
<evidence type="ECO:0000313" key="2">
    <source>
        <dbReference type="Proteomes" id="UP000017559"/>
    </source>
</evidence>
<dbReference type="KEGG" id="mrr:Moror_11174"/>
<dbReference type="Proteomes" id="UP000017559">
    <property type="component" value="Unassembled WGS sequence"/>
</dbReference>
<accession>V2XTE2</accession>
<reference evidence="1 2" key="1">
    <citation type="journal article" date="2014" name="BMC Genomics">
        <title>Genome and secretome analysis of the hemibiotrophic fungal pathogen, Moniliophthora roreri, which causes frosty pod rot disease of cacao: mechanisms of the biotrophic and necrotrophic phases.</title>
        <authorList>
            <person name="Meinhardt L.W."/>
            <person name="Costa G.G.L."/>
            <person name="Thomazella D.P.T."/>
            <person name="Teixeira P.J.P.L."/>
            <person name="Carazzolle M.F."/>
            <person name="Schuster S.C."/>
            <person name="Carlson J.E."/>
            <person name="Guiltinan M.J."/>
            <person name="Mieczkowski P."/>
            <person name="Farmer A."/>
            <person name="Ramaraj T."/>
            <person name="Crozier J."/>
            <person name="Davis R.E."/>
            <person name="Shao J."/>
            <person name="Melnick R.L."/>
            <person name="Pereira G.A.G."/>
            <person name="Bailey B.A."/>
        </authorList>
    </citation>
    <scope>NUCLEOTIDE SEQUENCE [LARGE SCALE GENOMIC DNA]</scope>
    <source>
        <strain evidence="1 2">MCA 2997</strain>
    </source>
</reference>
<dbReference type="STRING" id="1381753.V2XTE2"/>
<organism evidence="1 2">
    <name type="scientific">Moniliophthora roreri (strain MCA 2997)</name>
    <name type="common">Cocoa frosty pod rot fungus</name>
    <name type="synonym">Crinipellis roreri</name>
    <dbReference type="NCBI Taxonomy" id="1381753"/>
    <lineage>
        <taxon>Eukaryota</taxon>
        <taxon>Fungi</taxon>
        <taxon>Dikarya</taxon>
        <taxon>Basidiomycota</taxon>
        <taxon>Agaricomycotina</taxon>
        <taxon>Agaricomycetes</taxon>
        <taxon>Agaricomycetidae</taxon>
        <taxon>Agaricales</taxon>
        <taxon>Marasmiineae</taxon>
        <taxon>Marasmiaceae</taxon>
        <taxon>Moniliophthora</taxon>
    </lineage>
</organism>
<proteinExistence type="predicted"/>
<protein>
    <submittedName>
        <fullName evidence="1">Uncharacterized protein</fullName>
    </submittedName>
</protein>
<gene>
    <name evidence="1" type="ORF">Moror_11174</name>
</gene>
<dbReference type="HOGENOM" id="CLU_003703_0_2_1"/>